<evidence type="ECO:0000256" key="2">
    <source>
        <dbReference type="SAM" id="MobiDB-lite"/>
    </source>
</evidence>
<feature type="region of interest" description="Disordered" evidence="2">
    <location>
        <begin position="435"/>
        <end position="464"/>
    </location>
</feature>
<proteinExistence type="predicted"/>
<reference evidence="3" key="2">
    <citation type="submission" date="2021-04" db="EMBL/GenBank/DDBJ databases">
        <authorList>
            <person name="Podell S."/>
        </authorList>
    </citation>
    <scope>NUCLEOTIDE SEQUENCE</scope>
    <source>
        <strain evidence="3">Hildebrandi</strain>
    </source>
</reference>
<evidence type="ECO:0000256" key="1">
    <source>
        <dbReference type="SAM" id="Coils"/>
    </source>
</evidence>
<comment type="caution">
    <text evidence="3">The sequence shown here is derived from an EMBL/GenBank/DDBJ whole genome shotgun (WGS) entry which is preliminary data.</text>
</comment>
<name>A0A9K3LGZ2_9STRA</name>
<keyword evidence="1" id="KW-0175">Coiled coil</keyword>
<dbReference type="AlphaFoldDB" id="A0A9K3LGZ2"/>
<gene>
    <name evidence="3" type="ORF">IV203_036559</name>
</gene>
<sequence>MPSSRIHFKGKSAIMKEMQRTIAFRCYNHVVLTSGNCKGTKKLQAKVHELYFGRNNDDDNIGFYQQCMDGTMAFASLYDRTQDVTRGGTTTTLTLKQYLHCTEETIIVSTNAKDQGINAAVLCSKGTSNRAVLTARRIWDLANQVEQNWKKALAIVQMSDYKDGNLPSGKTYEDYLLFVREAMYKEAKTKEAVDIVDDDDYDDDYEEEEEEELHVDPAANMPENWIFPGYMAFALYGPIMPPGSDSNFKVEALFATGDSEGKGEKDGRRSVASRTVQASEDSVVTRSSASVTEGRGCTINEALFAASIAQQSYAATMLYQSKLIDRHINYHNYRMKRAERDVVERWRQLLNPDMSLNPDPNNLALEEFNKAKLRLAQVENEYQQYMDSISTGEAPENRYQRIVDTLLKKFMPPQDEPQAKRARCSTPMSSIYIPVGNDINGNNVNDDEKGTANHFTNSPPNRNT</sequence>
<reference evidence="3" key="1">
    <citation type="journal article" date="2021" name="Sci. Rep.">
        <title>Diploid genomic architecture of Nitzschia inconspicua, an elite biomass production diatom.</title>
        <authorList>
            <person name="Oliver A."/>
            <person name="Podell S."/>
            <person name="Pinowska A."/>
            <person name="Traller J.C."/>
            <person name="Smith S.R."/>
            <person name="McClure R."/>
            <person name="Beliaev A."/>
            <person name="Bohutskyi P."/>
            <person name="Hill E.A."/>
            <person name="Rabines A."/>
            <person name="Zheng H."/>
            <person name="Allen L.Z."/>
            <person name="Kuo A."/>
            <person name="Grigoriev I.V."/>
            <person name="Allen A.E."/>
            <person name="Hazlebeck D."/>
            <person name="Allen E.E."/>
        </authorList>
    </citation>
    <scope>NUCLEOTIDE SEQUENCE</scope>
    <source>
        <strain evidence="3">Hildebrandi</strain>
    </source>
</reference>
<keyword evidence="4" id="KW-1185">Reference proteome</keyword>
<dbReference type="EMBL" id="JAGRRH010000013">
    <property type="protein sequence ID" value="KAG7361458.1"/>
    <property type="molecule type" value="Genomic_DNA"/>
</dbReference>
<protein>
    <submittedName>
        <fullName evidence="3">Uncharacterized protein</fullName>
    </submittedName>
</protein>
<feature type="compositionally biased region" description="Low complexity" evidence="2">
    <location>
        <begin position="435"/>
        <end position="444"/>
    </location>
</feature>
<dbReference type="Proteomes" id="UP000693970">
    <property type="component" value="Unassembled WGS sequence"/>
</dbReference>
<evidence type="ECO:0000313" key="4">
    <source>
        <dbReference type="Proteomes" id="UP000693970"/>
    </source>
</evidence>
<feature type="compositionally biased region" description="Polar residues" evidence="2">
    <location>
        <begin position="453"/>
        <end position="464"/>
    </location>
</feature>
<dbReference type="OrthoDB" id="49538at2759"/>
<accession>A0A9K3LGZ2</accession>
<feature type="coiled-coil region" evidence="1">
    <location>
        <begin position="361"/>
        <end position="388"/>
    </location>
</feature>
<organism evidence="3 4">
    <name type="scientific">Nitzschia inconspicua</name>
    <dbReference type="NCBI Taxonomy" id="303405"/>
    <lineage>
        <taxon>Eukaryota</taxon>
        <taxon>Sar</taxon>
        <taxon>Stramenopiles</taxon>
        <taxon>Ochrophyta</taxon>
        <taxon>Bacillariophyta</taxon>
        <taxon>Bacillariophyceae</taxon>
        <taxon>Bacillariophycidae</taxon>
        <taxon>Bacillariales</taxon>
        <taxon>Bacillariaceae</taxon>
        <taxon>Nitzschia</taxon>
    </lineage>
</organism>
<evidence type="ECO:0000313" key="3">
    <source>
        <dbReference type="EMBL" id="KAG7361458.1"/>
    </source>
</evidence>